<comment type="caution">
    <text evidence="2">The sequence shown here is derived from an EMBL/GenBank/DDBJ whole genome shotgun (WGS) entry which is preliminary data.</text>
</comment>
<feature type="compositionally biased region" description="Low complexity" evidence="1">
    <location>
        <begin position="29"/>
        <end position="38"/>
    </location>
</feature>
<proteinExistence type="predicted"/>
<evidence type="ECO:0000313" key="2">
    <source>
        <dbReference type="EMBL" id="TRZ06221.1"/>
    </source>
</evidence>
<feature type="region of interest" description="Disordered" evidence="1">
    <location>
        <begin position="1"/>
        <end position="120"/>
    </location>
</feature>
<dbReference type="Proteomes" id="UP000796761">
    <property type="component" value="Unassembled WGS sequence"/>
</dbReference>
<evidence type="ECO:0000313" key="3">
    <source>
        <dbReference type="Proteomes" id="UP000796761"/>
    </source>
</evidence>
<evidence type="ECO:0000256" key="1">
    <source>
        <dbReference type="SAM" id="MobiDB-lite"/>
    </source>
</evidence>
<dbReference type="AlphaFoldDB" id="A0A8K1D7X3"/>
<gene>
    <name evidence="2" type="ORF">HGM15179_020886</name>
</gene>
<feature type="non-terminal residue" evidence="2">
    <location>
        <position position="120"/>
    </location>
</feature>
<reference evidence="2" key="1">
    <citation type="submission" date="2019-04" db="EMBL/GenBank/DDBJ databases">
        <title>Genome assembly of Zosterops borbonicus 15179.</title>
        <authorList>
            <person name="Leroy T."/>
            <person name="Anselmetti Y."/>
            <person name="Tilak M.-K."/>
            <person name="Nabholz B."/>
        </authorList>
    </citation>
    <scope>NUCLEOTIDE SEQUENCE</scope>
    <source>
        <strain evidence="2">HGM_15179</strain>
        <tissue evidence="2">Muscle</tissue>
    </source>
</reference>
<feature type="non-terminal residue" evidence="2">
    <location>
        <position position="1"/>
    </location>
</feature>
<keyword evidence="3" id="KW-1185">Reference proteome</keyword>
<name>A0A8K1D7X3_9PASS</name>
<sequence length="120" mass="12609">AAGPGRIPGLQGQPGADPALPQRHGGRGSLLLRAAAPRLRPPRLRGRERLAGDTPGVSLRARAAPGAPPVLRRGHDGPERLRKHRPAHLRPLQPGKLCPGSPLPRGQQGNPELQQPDGVP</sequence>
<dbReference type="EMBL" id="SWJQ01002742">
    <property type="protein sequence ID" value="TRZ06221.1"/>
    <property type="molecule type" value="Genomic_DNA"/>
</dbReference>
<protein>
    <submittedName>
        <fullName evidence="2">Uncharacterized protein</fullName>
    </submittedName>
</protein>
<organism evidence="2 3">
    <name type="scientific">Zosterops borbonicus</name>
    <dbReference type="NCBI Taxonomy" id="364589"/>
    <lineage>
        <taxon>Eukaryota</taxon>
        <taxon>Metazoa</taxon>
        <taxon>Chordata</taxon>
        <taxon>Craniata</taxon>
        <taxon>Vertebrata</taxon>
        <taxon>Euteleostomi</taxon>
        <taxon>Archelosauria</taxon>
        <taxon>Archosauria</taxon>
        <taxon>Dinosauria</taxon>
        <taxon>Saurischia</taxon>
        <taxon>Theropoda</taxon>
        <taxon>Coelurosauria</taxon>
        <taxon>Aves</taxon>
        <taxon>Neognathae</taxon>
        <taxon>Neoaves</taxon>
        <taxon>Telluraves</taxon>
        <taxon>Australaves</taxon>
        <taxon>Passeriformes</taxon>
        <taxon>Sylvioidea</taxon>
        <taxon>Zosteropidae</taxon>
        <taxon>Zosterops</taxon>
    </lineage>
</organism>
<accession>A0A8K1D7X3</accession>